<dbReference type="InterPro" id="IPR007219">
    <property type="entry name" value="XnlR_reg_dom"/>
</dbReference>
<keyword evidence="10" id="KW-1185">Reference proteome</keyword>
<dbReference type="InParanoid" id="W2RJF4"/>
<dbReference type="STRING" id="1220924.W2RJF4"/>
<keyword evidence="7" id="KW-0472">Membrane</keyword>
<evidence type="ECO:0000259" key="8">
    <source>
        <dbReference type="SMART" id="SM00906"/>
    </source>
</evidence>
<dbReference type="SMART" id="SM00906">
    <property type="entry name" value="Fungal_trans"/>
    <property type="match status" value="1"/>
</dbReference>
<dbReference type="HOGENOM" id="CLU_006123_0_1_1"/>
<dbReference type="EMBL" id="KB822725">
    <property type="protein sequence ID" value="ETN36606.1"/>
    <property type="molecule type" value="Genomic_DNA"/>
</dbReference>
<dbReference type="GO" id="GO:0003677">
    <property type="term" value="F:DNA binding"/>
    <property type="evidence" value="ECO:0007669"/>
    <property type="project" value="UniProtKB-KW"/>
</dbReference>
<dbReference type="eggNOG" id="ENOG502SMBZ">
    <property type="taxonomic scope" value="Eukaryota"/>
</dbReference>
<evidence type="ECO:0000313" key="9">
    <source>
        <dbReference type="EMBL" id="ETN36606.1"/>
    </source>
</evidence>
<dbReference type="InterPro" id="IPR051439">
    <property type="entry name" value="XlnR/Xlr1"/>
</dbReference>
<keyword evidence="2" id="KW-0805">Transcription regulation</keyword>
<name>W2RJF4_CYPE1</name>
<dbReference type="PANTHER" id="PTHR47663:SF1">
    <property type="entry name" value="XYLANOLYTIC TRANSCRIPTIONAL ACTIVATOR XLNR-RELATED"/>
    <property type="match status" value="1"/>
</dbReference>
<protein>
    <recommendedName>
        <fullName evidence="8">Xylanolytic transcriptional activator regulatory domain-containing protein</fullName>
    </recommendedName>
</protein>
<sequence>MSSSVINDEQTPDYDAPGAVDDSSNDIDIDPGQRQGPSDHPIRRISQIINPPLPLSATIQSGRQPSVSTLPPMAAPQGQQHPEPRRCRYRCLEPLMPLLEDIIEPKTACDLLEFYFAEPDSALFRHASPYVLSPVIRKQSLLHPTKPRQTTSALLVTILYTCAQTCDIPLLLLPGWRGHICEKLRLLAMALIHERDHDHWHRALGGRLLKEEIFHSTELPTNYEEVVDPAEQPPCHIVDDVLTLILMTIVISGGDFKAECLIWWSKALRLAQTMGLNRIDGSCTEAENGCVNVLCECHVKASYATTPAEIEAKEERRRAFWLIFSLDRHLALSFNGNLYIHDDEVHVYTPLPDEVWENLENTALDTLTRRTYGPPTLVTGTGFYEYFLPLMVLLGDVIETHRRCSHPRLGTLNDTAAVTMIETSLANCAQSINDLATLYDIDKYHNGSMPTSHFGNSVLTPSTNYSDQDTFATSPTAAYHRPRRPRRGQVLLVTSYARFIVNVLHVLLHGKWDAVSMLSPDSPPPSPTPHTHTHSAPSNPAPGPSTLNISNWITSVAFMRCASHAILASSAVETILSADPELTFMPYLLGIYLLHGSFILLLFADRMPQVGPNESVEKACETIIRAHEVCVVTLSTEFQKRFRKVLRGTLYDVRRRNLGAETEEGRARRSALSLYRWTRGSRGLAL</sequence>
<dbReference type="PANTHER" id="PTHR47663">
    <property type="entry name" value="XYLANOLYTIC TRANSCRIPTIONAL ACTIVATOR XLNR-RELATED"/>
    <property type="match status" value="1"/>
</dbReference>
<keyword evidence="1" id="KW-0862">Zinc</keyword>
<evidence type="ECO:0000313" key="10">
    <source>
        <dbReference type="Proteomes" id="UP000030752"/>
    </source>
</evidence>
<feature type="region of interest" description="Disordered" evidence="6">
    <location>
        <begin position="54"/>
        <end position="83"/>
    </location>
</feature>
<dbReference type="GeneID" id="19976223"/>
<dbReference type="CDD" id="cd12148">
    <property type="entry name" value="fungal_TF_MHR"/>
    <property type="match status" value="1"/>
</dbReference>
<evidence type="ECO:0000256" key="1">
    <source>
        <dbReference type="ARBA" id="ARBA00022833"/>
    </source>
</evidence>
<dbReference type="AlphaFoldDB" id="W2RJF4"/>
<evidence type="ECO:0000256" key="4">
    <source>
        <dbReference type="ARBA" id="ARBA00023163"/>
    </source>
</evidence>
<gene>
    <name evidence="9" type="ORF">HMPREF1541_08884</name>
</gene>
<keyword evidence="3" id="KW-0238">DNA-binding</keyword>
<evidence type="ECO:0000256" key="5">
    <source>
        <dbReference type="ARBA" id="ARBA00023242"/>
    </source>
</evidence>
<feature type="region of interest" description="Disordered" evidence="6">
    <location>
        <begin position="519"/>
        <end position="543"/>
    </location>
</feature>
<feature type="domain" description="Xylanolytic transcriptional activator regulatory" evidence="8">
    <location>
        <begin position="260"/>
        <end position="358"/>
    </location>
</feature>
<evidence type="ECO:0000256" key="3">
    <source>
        <dbReference type="ARBA" id="ARBA00023125"/>
    </source>
</evidence>
<keyword evidence="5" id="KW-0539">Nucleus</keyword>
<keyword evidence="4" id="KW-0804">Transcription</keyword>
<proteinExistence type="predicted"/>
<dbReference type="GO" id="GO:0008270">
    <property type="term" value="F:zinc ion binding"/>
    <property type="evidence" value="ECO:0007669"/>
    <property type="project" value="InterPro"/>
</dbReference>
<keyword evidence="7" id="KW-0812">Transmembrane</keyword>
<feature type="compositionally biased region" description="Polar residues" evidence="6">
    <location>
        <begin position="57"/>
        <end position="69"/>
    </location>
</feature>
<evidence type="ECO:0000256" key="2">
    <source>
        <dbReference type="ARBA" id="ARBA00023015"/>
    </source>
</evidence>
<feature type="region of interest" description="Disordered" evidence="6">
    <location>
        <begin position="1"/>
        <end position="42"/>
    </location>
</feature>
<evidence type="ECO:0000256" key="7">
    <source>
        <dbReference type="SAM" id="Phobius"/>
    </source>
</evidence>
<keyword evidence="7" id="KW-1133">Transmembrane helix</keyword>
<dbReference type="Proteomes" id="UP000030752">
    <property type="component" value="Unassembled WGS sequence"/>
</dbReference>
<dbReference type="GO" id="GO:0006351">
    <property type="term" value="P:DNA-templated transcription"/>
    <property type="evidence" value="ECO:0007669"/>
    <property type="project" value="InterPro"/>
</dbReference>
<dbReference type="VEuPathDB" id="FungiDB:HMPREF1541_08884"/>
<dbReference type="RefSeq" id="XP_008721424.1">
    <property type="nucleotide sequence ID" value="XM_008723202.1"/>
</dbReference>
<evidence type="ECO:0000256" key="6">
    <source>
        <dbReference type="SAM" id="MobiDB-lite"/>
    </source>
</evidence>
<dbReference type="OrthoDB" id="5365785at2759"/>
<organism evidence="9 10">
    <name type="scientific">Cyphellophora europaea (strain CBS 101466)</name>
    <name type="common">Phialophora europaea</name>
    <dbReference type="NCBI Taxonomy" id="1220924"/>
    <lineage>
        <taxon>Eukaryota</taxon>
        <taxon>Fungi</taxon>
        <taxon>Dikarya</taxon>
        <taxon>Ascomycota</taxon>
        <taxon>Pezizomycotina</taxon>
        <taxon>Eurotiomycetes</taxon>
        <taxon>Chaetothyriomycetidae</taxon>
        <taxon>Chaetothyriales</taxon>
        <taxon>Cyphellophoraceae</taxon>
        <taxon>Cyphellophora</taxon>
    </lineage>
</organism>
<feature type="transmembrane region" description="Helical" evidence="7">
    <location>
        <begin position="584"/>
        <end position="604"/>
    </location>
</feature>
<reference evidence="9 10" key="1">
    <citation type="submission" date="2013-03" db="EMBL/GenBank/DDBJ databases">
        <title>The Genome Sequence of Phialophora europaea CBS 101466.</title>
        <authorList>
            <consortium name="The Broad Institute Genomics Platform"/>
            <person name="Cuomo C."/>
            <person name="de Hoog S."/>
            <person name="Gorbushina A."/>
            <person name="Walker B."/>
            <person name="Young S.K."/>
            <person name="Zeng Q."/>
            <person name="Gargeya S."/>
            <person name="Fitzgerald M."/>
            <person name="Haas B."/>
            <person name="Abouelleil A."/>
            <person name="Allen A.W."/>
            <person name="Alvarado L."/>
            <person name="Arachchi H.M."/>
            <person name="Berlin A.M."/>
            <person name="Chapman S.B."/>
            <person name="Gainer-Dewar J."/>
            <person name="Goldberg J."/>
            <person name="Griggs A."/>
            <person name="Gujja S."/>
            <person name="Hansen M."/>
            <person name="Howarth C."/>
            <person name="Imamovic A."/>
            <person name="Ireland A."/>
            <person name="Larimer J."/>
            <person name="McCowan C."/>
            <person name="Murphy C."/>
            <person name="Pearson M."/>
            <person name="Poon T.W."/>
            <person name="Priest M."/>
            <person name="Roberts A."/>
            <person name="Saif S."/>
            <person name="Shea T."/>
            <person name="Sisk P."/>
            <person name="Sykes S."/>
            <person name="Wortman J."/>
            <person name="Nusbaum C."/>
            <person name="Birren B."/>
        </authorList>
    </citation>
    <scope>NUCLEOTIDE SEQUENCE [LARGE SCALE GENOMIC DNA]</scope>
    <source>
        <strain evidence="9 10">CBS 101466</strain>
    </source>
</reference>
<dbReference type="Pfam" id="PF04082">
    <property type="entry name" value="Fungal_trans"/>
    <property type="match status" value="1"/>
</dbReference>
<accession>W2RJF4</accession>